<accession>A0A6J5XLC7</accession>
<dbReference type="InterPro" id="IPR037490">
    <property type="entry name" value="WAP"/>
</dbReference>
<dbReference type="Proteomes" id="UP000507222">
    <property type="component" value="Unassembled WGS sequence"/>
</dbReference>
<feature type="coiled-coil region" evidence="1">
    <location>
        <begin position="721"/>
        <end position="802"/>
    </location>
</feature>
<reference evidence="4 5" key="2">
    <citation type="submission" date="2020-05" db="EMBL/GenBank/DDBJ databases">
        <authorList>
            <person name="Campoy J."/>
            <person name="Schneeberger K."/>
            <person name="Spophaly S."/>
        </authorList>
    </citation>
    <scope>NUCLEOTIDE SEQUENCE [LARGE SCALE GENOMIC DNA]</scope>
    <source>
        <strain evidence="4">PruArmRojPasFocal</strain>
    </source>
</reference>
<evidence type="ECO:0000313" key="6">
    <source>
        <dbReference type="Proteomes" id="UP000507245"/>
    </source>
</evidence>
<keyword evidence="1" id="KW-0175">Coiled coil</keyword>
<gene>
    <name evidence="3" type="ORF">CURHAP_LOCUS35768</name>
    <name evidence="4" type="ORF">ORAREDHAP_LOCUS35382</name>
</gene>
<dbReference type="OrthoDB" id="619142at2759"/>
<feature type="coiled-coil region" evidence="1">
    <location>
        <begin position="358"/>
        <end position="385"/>
    </location>
</feature>
<name>A0A6J5XLC7_PRUAR</name>
<sequence length="1042" mass="119071">MSNGVQSCNGGLQLSNDVKENDNGDVDLFEQFDSYLQDINYRLTVSRVVSYTVIKGMVQEAAEKIAEKELEVTKLKEMLNVYHVGVENEFLASLAMRQESNRLIKQGTKDKMHPSSLEAILEYDRIEQSLSSLRGATKEEFKKLEAEIDSIRGSSVKIISELLGLSDIQQDKVSDRWGIGVDRTLNCLKSAIETGFQRVEQMVRLSKADVHEWQQEQEFKAEIEAFVMRNCIWRFEEKIWDQFYSDKNVNGHGRMKERISGLRQELDAISKSLSVSDFGQLSSHGSLEGDEESNNFKKGDHPHRKVLNDLKSSSPSPATSPPTSTSSASSSASSWEKNGTQDKSEINMSIEELINYYNTEMTELKRNHESKVQDMTEQLFSLMRELLKERGSSSPSKKNKEFDMLRRRISEVISKLDDILVENEQKATFGIDEESLSRLKDRLESLLSENAQLRDLLTDKKREIKCLSLQVSEAAEKMSEHNGESSEAKERLEQDAAAALEKEKERYELAAQELENLRGQLRDLLTDKKREIKCLSLQVSEAAEKMSEHNGESSEAKERLEQDAAAALEKEKERYELAAQELENLRGQLRDLLTDKKREIKCLSLQVSEAAEKMSEHNGESSEAKERLEQDAAAALEKEKERYELAAQELENLSGEIEDLNMESIIMQELVVVIFREALKDAEQKLNNLDMTYTSEKGLRVSLEMENLEKGKQLEVEVASKEKLNQKIIFLEEAKERLEEDAAAALEKEKKRYELAAQELENLRGEIEDLDMESIIMQELVVVIFREALKDAEQKLNNLNMICTNEKGLRVSLEMENLEKGKQLEVEVASKEKLNQKIIFLEEAKERLEEDAAAALEKEKKRYELAAQELENLRGESNAHKAYICELGQRLLDVNQEKQNAVSLFEAKERKFKQQLKPMVVYSCGLLRAITDFEPTVTRDISGKSSRLKSLRSQLHSLKQKAKVLVKRKILYKRGFERKCSDLEKAEAEVDLLGKEVDTLSSLVEKIYMALDHYSPILQHYAGISEILKLIRRKLRGETKAV</sequence>
<keyword evidence="6" id="KW-1185">Reference proteome</keyword>
<dbReference type="EMBL" id="CAEKDK010000006">
    <property type="protein sequence ID" value="CAB4282355.1"/>
    <property type="molecule type" value="Genomic_DNA"/>
</dbReference>
<evidence type="ECO:0000313" key="3">
    <source>
        <dbReference type="EMBL" id="CAB4282355.1"/>
    </source>
</evidence>
<feature type="coiled-coil region" evidence="1">
    <location>
        <begin position="831"/>
        <end position="876"/>
    </location>
</feature>
<proteinExistence type="predicted"/>
<dbReference type="Proteomes" id="UP000507245">
    <property type="component" value="Unassembled WGS sequence"/>
</dbReference>
<protein>
    <submittedName>
        <fullName evidence="4">Uncharacterized protein</fullName>
    </submittedName>
</protein>
<dbReference type="AlphaFoldDB" id="A0A6J5XLC7"/>
<reference evidence="6" key="1">
    <citation type="journal article" date="2020" name="Genome Biol.">
        <title>Gamete binning: chromosome-level and haplotype-resolved genome assembly enabled by high-throughput single-cell sequencing of gamete genomes.</title>
        <authorList>
            <person name="Campoy J.A."/>
            <person name="Sun H."/>
            <person name="Goel M."/>
            <person name="Jiao W.-B."/>
            <person name="Folz-Donahue K."/>
            <person name="Wang N."/>
            <person name="Rubio M."/>
            <person name="Liu C."/>
            <person name="Kukat C."/>
            <person name="Ruiz D."/>
            <person name="Huettel B."/>
            <person name="Schneeberger K."/>
        </authorList>
    </citation>
    <scope>NUCLEOTIDE SEQUENCE [LARGE SCALE GENOMIC DNA]</scope>
    <source>
        <strain evidence="6">cv. Rojo Pasion</strain>
    </source>
</reference>
<feature type="region of interest" description="Disordered" evidence="2">
    <location>
        <begin position="281"/>
        <end position="346"/>
    </location>
</feature>
<organism evidence="4 6">
    <name type="scientific">Prunus armeniaca</name>
    <name type="common">Apricot</name>
    <name type="synonym">Armeniaca vulgaris</name>
    <dbReference type="NCBI Taxonomy" id="36596"/>
    <lineage>
        <taxon>Eukaryota</taxon>
        <taxon>Viridiplantae</taxon>
        <taxon>Streptophyta</taxon>
        <taxon>Embryophyta</taxon>
        <taxon>Tracheophyta</taxon>
        <taxon>Spermatophyta</taxon>
        <taxon>Magnoliopsida</taxon>
        <taxon>eudicotyledons</taxon>
        <taxon>Gunneridae</taxon>
        <taxon>Pentapetalae</taxon>
        <taxon>rosids</taxon>
        <taxon>fabids</taxon>
        <taxon>Rosales</taxon>
        <taxon>Rosaceae</taxon>
        <taxon>Amygdaloideae</taxon>
        <taxon>Amygdaleae</taxon>
        <taxon>Prunus</taxon>
    </lineage>
</organism>
<feature type="coiled-coil region" evidence="1">
    <location>
        <begin position="436"/>
        <end position="692"/>
    </location>
</feature>
<evidence type="ECO:0000313" key="4">
    <source>
        <dbReference type="EMBL" id="CAB4312765.1"/>
    </source>
</evidence>
<evidence type="ECO:0000256" key="2">
    <source>
        <dbReference type="SAM" id="MobiDB-lite"/>
    </source>
</evidence>
<feature type="coiled-coil region" evidence="1">
    <location>
        <begin position="948"/>
        <end position="1003"/>
    </location>
</feature>
<dbReference type="PANTHER" id="PTHR33883:SF10">
    <property type="entry name" value="WPP DOMAIN-ASSOCIATED PROTEIN"/>
    <property type="match status" value="1"/>
</dbReference>
<dbReference type="PANTHER" id="PTHR33883">
    <property type="entry name" value="WPP DOMAIN-ASSOCIATED PROTEIN"/>
    <property type="match status" value="1"/>
</dbReference>
<feature type="compositionally biased region" description="Low complexity" evidence="2">
    <location>
        <begin position="312"/>
        <end position="334"/>
    </location>
</feature>
<evidence type="ECO:0000313" key="5">
    <source>
        <dbReference type="Proteomes" id="UP000507222"/>
    </source>
</evidence>
<dbReference type="EMBL" id="CAEKKB010000006">
    <property type="protein sequence ID" value="CAB4312765.1"/>
    <property type="molecule type" value="Genomic_DNA"/>
</dbReference>
<evidence type="ECO:0000256" key="1">
    <source>
        <dbReference type="SAM" id="Coils"/>
    </source>
</evidence>